<comment type="caution">
    <text evidence="1">The sequence shown here is derived from an EMBL/GenBank/DDBJ whole genome shotgun (WGS) entry which is preliminary data.</text>
</comment>
<evidence type="ECO:0000313" key="2">
    <source>
        <dbReference type="Proteomes" id="UP001595075"/>
    </source>
</evidence>
<sequence length="365" mass="39269">MVNVLVIGAGLPMGKALAFSLTRSGDHRVYAFVSTVAAAIDCERIEITPILCNSRGDFLAQALCLYAINVVVDVRHNDEEAYNLLELLKAHRAGRLAERATSGHRIPKLGFIFVGSTLVHGSSTLALNDLAPTGTFISPSPPTPSLSERPTLEKTVLDSSDALDVMIIRPALVYGRSSPVWSHFFQAIHDAASRNMAQVQIPAFPTSRLALIHEDDAVTGIHAAIDKLPLISGTGVYPVFDLVTSQEGISEILYAAAAILGFRGHMEMSGCGEDPIAWSLCCSGNLSSGRAKQLLGWEPKRAGFVQAMDLYVKAWLACQGTNELMKGIPDIPQPVLVPNVFNPPNFPGDPHPPMVLEGHQIPRIP</sequence>
<keyword evidence="2" id="KW-1185">Reference proteome</keyword>
<protein>
    <recommendedName>
        <fullName evidence="3">NAD-dependent epimerase/dehydratase domain-containing protein</fullName>
    </recommendedName>
</protein>
<evidence type="ECO:0008006" key="3">
    <source>
        <dbReference type="Google" id="ProtNLM"/>
    </source>
</evidence>
<reference evidence="1 2" key="1">
    <citation type="journal article" date="2024" name="Commun. Biol.">
        <title>Comparative genomic analysis of thermophilic fungi reveals convergent evolutionary adaptations and gene losses.</title>
        <authorList>
            <person name="Steindorff A.S."/>
            <person name="Aguilar-Pontes M.V."/>
            <person name="Robinson A.J."/>
            <person name="Andreopoulos B."/>
            <person name="LaButti K."/>
            <person name="Kuo A."/>
            <person name="Mondo S."/>
            <person name="Riley R."/>
            <person name="Otillar R."/>
            <person name="Haridas S."/>
            <person name="Lipzen A."/>
            <person name="Grimwood J."/>
            <person name="Schmutz J."/>
            <person name="Clum A."/>
            <person name="Reid I.D."/>
            <person name="Moisan M.C."/>
            <person name="Butler G."/>
            <person name="Nguyen T.T.M."/>
            <person name="Dewar K."/>
            <person name="Conant G."/>
            <person name="Drula E."/>
            <person name="Henrissat B."/>
            <person name="Hansel C."/>
            <person name="Singer S."/>
            <person name="Hutchinson M.I."/>
            <person name="de Vries R.P."/>
            <person name="Natvig D.O."/>
            <person name="Powell A.J."/>
            <person name="Tsang A."/>
            <person name="Grigoriev I.V."/>
        </authorList>
    </citation>
    <scope>NUCLEOTIDE SEQUENCE [LARGE SCALE GENOMIC DNA]</scope>
    <source>
        <strain evidence="1 2">CBS 494.80</strain>
    </source>
</reference>
<dbReference type="InterPro" id="IPR036291">
    <property type="entry name" value="NAD(P)-bd_dom_sf"/>
</dbReference>
<proteinExistence type="predicted"/>
<organism evidence="1 2">
    <name type="scientific">Oculimacula yallundae</name>
    <dbReference type="NCBI Taxonomy" id="86028"/>
    <lineage>
        <taxon>Eukaryota</taxon>
        <taxon>Fungi</taxon>
        <taxon>Dikarya</taxon>
        <taxon>Ascomycota</taxon>
        <taxon>Pezizomycotina</taxon>
        <taxon>Leotiomycetes</taxon>
        <taxon>Helotiales</taxon>
        <taxon>Ploettnerulaceae</taxon>
        <taxon>Oculimacula</taxon>
    </lineage>
</organism>
<accession>A0ABR4CD85</accession>
<gene>
    <name evidence="1" type="ORF">VTL71DRAFT_1655</name>
</gene>
<evidence type="ECO:0000313" key="1">
    <source>
        <dbReference type="EMBL" id="KAL2067231.1"/>
    </source>
</evidence>
<dbReference type="Gene3D" id="3.40.50.720">
    <property type="entry name" value="NAD(P)-binding Rossmann-like Domain"/>
    <property type="match status" value="1"/>
</dbReference>
<dbReference type="Proteomes" id="UP001595075">
    <property type="component" value="Unassembled WGS sequence"/>
</dbReference>
<dbReference type="EMBL" id="JAZHXI010000010">
    <property type="protein sequence ID" value="KAL2067231.1"/>
    <property type="molecule type" value="Genomic_DNA"/>
</dbReference>
<dbReference type="SUPFAM" id="SSF51735">
    <property type="entry name" value="NAD(P)-binding Rossmann-fold domains"/>
    <property type="match status" value="1"/>
</dbReference>
<name>A0ABR4CD85_9HELO</name>